<comment type="caution">
    <text evidence="1">The sequence shown here is derived from an EMBL/GenBank/DDBJ whole genome shotgun (WGS) entry which is preliminary data.</text>
</comment>
<name>A0AAV7IUK5_COTGL</name>
<accession>A0AAV7IUK5</accession>
<keyword evidence="2" id="KW-1185">Reference proteome</keyword>
<dbReference type="AlphaFoldDB" id="A0AAV7IUK5"/>
<dbReference type="EMBL" id="JAHXZJ010000747">
    <property type="protein sequence ID" value="KAH0558006.1"/>
    <property type="molecule type" value="Genomic_DNA"/>
</dbReference>
<dbReference type="Proteomes" id="UP000826195">
    <property type="component" value="Unassembled WGS sequence"/>
</dbReference>
<evidence type="ECO:0000313" key="1">
    <source>
        <dbReference type="EMBL" id="KAH0558006.1"/>
    </source>
</evidence>
<organism evidence="1 2">
    <name type="scientific">Cotesia glomerata</name>
    <name type="common">Lepidopteran parasitic wasp</name>
    <name type="synonym">Apanteles glomeratus</name>
    <dbReference type="NCBI Taxonomy" id="32391"/>
    <lineage>
        <taxon>Eukaryota</taxon>
        <taxon>Metazoa</taxon>
        <taxon>Ecdysozoa</taxon>
        <taxon>Arthropoda</taxon>
        <taxon>Hexapoda</taxon>
        <taxon>Insecta</taxon>
        <taxon>Pterygota</taxon>
        <taxon>Neoptera</taxon>
        <taxon>Endopterygota</taxon>
        <taxon>Hymenoptera</taxon>
        <taxon>Apocrita</taxon>
        <taxon>Ichneumonoidea</taxon>
        <taxon>Braconidae</taxon>
        <taxon>Microgastrinae</taxon>
        <taxon>Cotesia</taxon>
    </lineage>
</organism>
<evidence type="ECO:0000313" key="2">
    <source>
        <dbReference type="Proteomes" id="UP000826195"/>
    </source>
</evidence>
<protein>
    <submittedName>
        <fullName evidence="1">Uncharacterized protein</fullName>
    </submittedName>
</protein>
<reference evidence="1 2" key="1">
    <citation type="journal article" date="2021" name="J. Hered.">
        <title>A chromosome-level genome assembly of the parasitoid wasp, Cotesia glomerata (Hymenoptera: Braconidae).</title>
        <authorList>
            <person name="Pinto B.J."/>
            <person name="Weis J.J."/>
            <person name="Gamble T."/>
            <person name="Ode P.J."/>
            <person name="Paul R."/>
            <person name="Zaspel J.M."/>
        </authorList>
    </citation>
    <scope>NUCLEOTIDE SEQUENCE [LARGE SCALE GENOMIC DNA]</scope>
    <source>
        <strain evidence="1">CgM1</strain>
    </source>
</reference>
<sequence>MKKDVTGFVAGTAAMRLILKLETFGVNSPGDGGRIWSRICQGPMIFRAGRLTSRAREKHTDTTIDLYTVDGRKDRHRRMVGWPGEARRGEAAVNERDRTRRGEIRSCLERLR</sequence>
<proteinExistence type="predicted"/>
<gene>
    <name evidence="1" type="ORF">KQX54_013652</name>
</gene>